<dbReference type="PANTHER" id="PTHR43133">
    <property type="entry name" value="RNA POLYMERASE ECF-TYPE SIGMA FACTO"/>
    <property type="match status" value="1"/>
</dbReference>
<dbReference type="InterPro" id="IPR014284">
    <property type="entry name" value="RNA_pol_sigma-70_dom"/>
</dbReference>
<proteinExistence type="inferred from homology"/>
<dbReference type="EMBL" id="CP016094">
    <property type="protein sequence ID" value="AOS43806.1"/>
    <property type="molecule type" value="Genomic_DNA"/>
</dbReference>
<evidence type="ECO:0000259" key="7">
    <source>
        <dbReference type="Pfam" id="PF08281"/>
    </source>
</evidence>
<dbReference type="KEGG" id="obg:Verru16b_00864"/>
<dbReference type="InterPro" id="IPR039425">
    <property type="entry name" value="RNA_pol_sigma-70-like"/>
</dbReference>
<dbReference type="InterPro" id="IPR036388">
    <property type="entry name" value="WH-like_DNA-bd_sf"/>
</dbReference>
<dbReference type="PANTHER" id="PTHR43133:SF8">
    <property type="entry name" value="RNA POLYMERASE SIGMA FACTOR HI_1459-RELATED"/>
    <property type="match status" value="1"/>
</dbReference>
<comment type="similarity">
    <text evidence="1">Belongs to the sigma-70 factor family. ECF subfamily.</text>
</comment>
<evidence type="ECO:0000256" key="3">
    <source>
        <dbReference type="ARBA" id="ARBA00023082"/>
    </source>
</evidence>
<feature type="domain" description="RNA polymerase sigma-70 region 2" evidence="6">
    <location>
        <begin position="2"/>
        <end position="67"/>
    </location>
</feature>
<evidence type="ECO:0000256" key="1">
    <source>
        <dbReference type="ARBA" id="ARBA00010641"/>
    </source>
</evidence>
<dbReference type="Gene3D" id="1.10.1740.10">
    <property type="match status" value="1"/>
</dbReference>
<dbReference type="SUPFAM" id="SSF88659">
    <property type="entry name" value="Sigma3 and sigma4 domains of RNA polymerase sigma factors"/>
    <property type="match status" value="1"/>
</dbReference>
<keyword evidence="3" id="KW-0731">Sigma factor</keyword>
<accession>A0A1D8ASH4</accession>
<dbReference type="GO" id="GO:0006352">
    <property type="term" value="P:DNA-templated transcription initiation"/>
    <property type="evidence" value="ECO:0007669"/>
    <property type="project" value="InterPro"/>
</dbReference>
<dbReference type="GO" id="GO:0016987">
    <property type="term" value="F:sigma factor activity"/>
    <property type="evidence" value="ECO:0007669"/>
    <property type="project" value="UniProtKB-KW"/>
</dbReference>
<dbReference type="NCBIfam" id="TIGR02937">
    <property type="entry name" value="sigma70-ECF"/>
    <property type="match status" value="1"/>
</dbReference>
<dbReference type="Proteomes" id="UP000095228">
    <property type="component" value="Chromosome"/>
</dbReference>
<evidence type="ECO:0000256" key="4">
    <source>
        <dbReference type="ARBA" id="ARBA00023125"/>
    </source>
</evidence>
<dbReference type="GO" id="GO:0003677">
    <property type="term" value="F:DNA binding"/>
    <property type="evidence" value="ECO:0007669"/>
    <property type="project" value="UniProtKB-KW"/>
</dbReference>
<keyword evidence="9" id="KW-1185">Reference proteome</keyword>
<feature type="domain" description="RNA polymerase sigma factor 70 region 4 type 2" evidence="7">
    <location>
        <begin position="105"/>
        <end position="158"/>
    </location>
</feature>
<dbReference type="RefSeq" id="WP_069961130.1">
    <property type="nucleotide sequence ID" value="NZ_CP016094.1"/>
</dbReference>
<evidence type="ECO:0000256" key="5">
    <source>
        <dbReference type="ARBA" id="ARBA00023163"/>
    </source>
</evidence>
<evidence type="ECO:0000259" key="6">
    <source>
        <dbReference type="Pfam" id="PF04542"/>
    </source>
</evidence>
<dbReference type="Pfam" id="PF04542">
    <property type="entry name" value="Sigma70_r2"/>
    <property type="match status" value="1"/>
</dbReference>
<reference evidence="8 9" key="1">
    <citation type="submission" date="2016-06" db="EMBL/GenBank/DDBJ databases">
        <title>Three novel species with peptidoglycan cell walls form the new genus Lacunisphaera gen. nov. in the family Opitutaceae of the verrucomicrobial subdivision 4.</title>
        <authorList>
            <person name="Rast P."/>
            <person name="Gloeckner I."/>
            <person name="Jogler M."/>
            <person name="Boedeker C."/>
            <person name="Jeske O."/>
            <person name="Wiegand S."/>
            <person name="Reinhardt R."/>
            <person name="Schumann P."/>
            <person name="Rohde M."/>
            <person name="Spring S."/>
            <person name="Gloeckner F.O."/>
            <person name="Jogler C."/>
        </authorList>
    </citation>
    <scope>NUCLEOTIDE SEQUENCE [LARGE SCALE GENOMIC DNA]</scope>
    <source>
        <strain evidence="8 9">IG16b</strain>
    </source>
</reference>
<dbReference type="STRING" id="1838286.Verru16b_00864"/>
<dbReference type="OrthoDB" id="9784984at2"/>
<dbReference type="InterPro" id="IPR013325">
    <property type="entry name" value="RNA_pol_sigma_r2"/>
</dbReference>
<name>A0A1D8ASH4_9BACT</name>
<evidence type="ECO:0000256" key="2">
    <source>
        <dbReference type="ARBA" id="ARBA00023015"/>
    </source>
</evidence>
<keyword evidence="5" id="KW-0804">Transcription</keyword>
<organism evidence="8 9">
    <name type="scientific">Lacunisphaera limnophila</name>
    <dbReference type="NCBI Taxonomy" id="1838286"/>
    <lineage>
        <taxon>Bacteria</taxon>
        <taxon>Pseudomonadati</taxon>
        <taxon>Verrucomicrobiota</taxon>
        <taxon>Opitutia</taxon>
        <taxon>Opitutales</taxon>
        <taxon>Opitutaceae</taxon>
        <taxon>Lacunisphaera</taxon>
    </lineage>
</organism>
<dbReference type="SUPFAM" id="SSF88946">
    <property type="entry name" value="Sigma2 domain of RNA polymerase sigma factors"/>
    <property type="match status" value="1"/>
</dbReference>
<gene>
    <name evidence="8" type="primary">sigW_1</name>
    <name evidence="8" type="ORF">Verru16b_00864</name>
</gene>
<dbReference type="InterPro" id="IPR007627">
    <property type="entry name" value="RNA_pol_sigma70_r2"/>
</dbReference>
<keyword evidence="4" id="KW-0238">DNA-binding</keyword>
<dbReference type="CDD" id="cd06171">
    <property type="entry name" value="Sigma70_r4"/>
    <property type="match status" value="1"/>
</dbReference>
<dbReference type="Pfam" id="PF08281">
    <property type="entry name" value="Sigma70_r4_2"/>
    <property type="match status" value="1"/>
</dbReference>
<evidence type="ECO:0000313" key="9">
    <source>
        <dbReference type="Proteomes" id="UP000095228"/>
    </source>
</evidence>
<evidence type="ECO:0000313" key="8">
    <source>
        <dbReference type="EMBL" id="AOS43806.1"/>
    </source>
</evidence>
<protein>
    <submittedName>
        <fullName evidence="8">ECF RNA polymerase sigma factor SigW</fullName>
    </submittedName>
</protein>
<keyword evidence="2" id="KW-0805">Transcription regulation</keyword>
<dbReference type="InterPro" id="IPR013249">
    <property type="entry name" value="RNA_pol_sigma70_r4_t2"/>
</dbReference>
<sequence length="174" mass="20094">MRNYQDMVYSTAVRLIGNETQAEDIAQDVFIKAHEHFDNLRSSPTAGGWLKTVATNLSINHIQRYKKRWSFFSDLVHRSDEGEEKEVEFAAPDTFFSGVDSSERREWIERALEKLPDHQRIPLVLYHFEDLPYEDIAKKLGVSLSKVKTDILRGREALAKVLVRSGASHEQFQT</sequence>
<dbReference type="InterPro" id="IPR013324">
    <property type="entry name" value="RNA_pol_sigma_r3/r4-like"/>
</dbReference>
<dbReference type="Gene3D" id="1.10.10.10">
    <property type="entry name" value="Winged helix-like DNA-binding domain superfamily/Winged helix DNA-binding domain"/>
    <property type="match status" value="1"/>
</dbReference>
<dbReference type="AlphaFoldDB" id="A0A1D8ASH4"/>